<dbReference type="InterPro" id="IPR023232">
    <property type="entry name" value="Glyco_hydro_2_AS"/>
</dbReference>
<dbReference type="InterPro" id="IPR041351">
    <property type="entry name" value="Ig_GlcNase"/>
</dbReference>
<evidence type="ECO:0008006" key="10">
    <source>
        <dbReference type="Google" id="ProtNLM"/>
    </source>
</evidence>
<dbReference type="PANTHER" id="PTHR43536">
    <property type="entry name" value="MANNOSYLGLYCOPROTEIN ENDO-BETA-MANNOSIDASE"/>
    <property type="match status" value="1"/>
</dbReference>
<dbReference type="Gene3D" id="3.20.20.80">
    <property type="entry name" value="Glycosidases"/>
    <property type="match status" value="1"/>
</dbReference>
<dbReference type="Proteomes" id="UP000541444">
    <property type="component" value="Unassembled WGS sequence"/>
</dbReference>
<feature type="domain" description="Glycoside hydrolase family 2 immunoglobulin-like beta-sandwich" evidence="4">
    <location>
        <begin position="209"/>
        <end position="328"/>
    </location>
</feature>
<evidence type="ECO:0000259" key="5">
    <source>
        <dbReference type="Pfam" id="PF02836"/>
    </source>
</evidence>
<reference evidence="8 9" key="1">
    <citation type="journal article" date="2020" name="IScience">
        <title>Genome Sequencing of the Endangered Kingdonia uniflora (Circaeasteraceae, Ranunculales) Reveals Potential Mechanisms of Evolutionary Specialization.</title>
        <authorList>
            <person name="Sun Y."/>
            <person name="Deng T."/>
            <person name="Zhang A."/>
            <person name="Moore M.J."/>
            <person name="Landis J.B."/>
            <person name="Lin N."/>
            <person name="Zhang H."/>
            <person name="Zhang X."/>
            <person name="Huang J."/>
            <person name="Zhang X."/>
            <person name="Sun H."/>
            <person name="Wang H."/>
        </authorList>
    </citation>
    <scope>NUCLEOTIDE SEQUENCE [LARGE SCALE GENOMIC DNA]</scope>
    <source>
        <strain evidence="8">TB1705</strain>
        <tissue evidence="8">Leaf</tissue>
    </source>
</reference>
<keyword evidence="3" id="KW-0326">Glycosidase</keyword>
<protein>
    <recommendedName>
        <fullName evidence="10">Lysosomal beta A mannosidase</fullName>
    </recommendedName>
</protein>
<dbReference type="Gene3D" id="2.60.120.260">
    <property type="entry name" value="Galactose-binding domain-like"/>
    <property type="match status" value="1"/>
</dbReference>
<dbReference type="InterPro" id="IPR013783">
    <property type="entry name" value="Ig-like_fold"/>
</dbReference>
<keyword evidence="2" id="KW-0378">Hydrolase</keyword>
<keyword evidence="9" id="KW-1185">Reference proteome</keyword>
<organism evidence="8 9">
    <name type="scientific">Kingdonia uniflora</name>
    <dbReference type="NCBI Taxonomy" id="39325"/>
    <lineage>
        <taxon>Eukaryota</taxon>
        <taxon>Viridiplantae</taxon>
        <taxon>Streptophyta</taxon>
        <taxon>Embryophyta</taxon>
        <taxon>Tracheophyta</taxon>
        <taxon>Spermatophyta</taxon>
        <taxon>Magnoliopsida</taxon>
        <taxon>Ranunculales</taxon>
        <taxon>Circaeasteraceae</taxon>
        <taxon>Kingdonia</taxon>
    </lineage>
</organism>
<comment type="similarity">
    <text evidence="1">Belongs to the glycosyl hydrolase 2 family.</text>
</comment>
<dbReference type="GO" id="GO:0004553">
    <property type="term" value="F:hydrolase activity, hydrolyzing O-glycosyl compounds"/>
    <property type="evidence" value="ECO:0007669"/>
    <property type="project" value="InterPro"/>
</dbReference>
<sequence>MVEIGKTKLDSGWIAARSTEIEKTGVQLTTTHAPTLETSPWMEAVVPGTVLGTLLKNKLIPDPFYGLENEAIIDIADSGREYYTFWFFTTFQCSMSGNQHVDLNFRAINYSAEVYLNGHKKVLSKGMFLRQSIDITDFLQPDGQNLLVVLVHPPDHPGKIPPEGGQGGDHEIGKDVAAHYVEGWDWMTPIRDRNTGIWDEVSVSVTGPVKITDPHLVASFFDHYERVYLHSTVELENRNAWVAECTLNIQVTTELEGNVCLVEHLQTTHLSIPPGAHIQYTFPPLFFYKPNLWWPNGMGKQSLYNVGITVDVKGYGESDSWKHPFGFRKIESTIDSVTGGRLFKVNGQPIFIRGGNWILSDGLLRLSKKRYKTDIKFHADMNFNMIRCWGGGLAERPEFYHYCDIYGLLVWQEFWITGDVDGRGVPVSNPNGPLDHDLFLLCARDTVKLLRNHPSLALWVGGNEQTPPEDINTALKDNLKLHPYFQMPNQISNSVKEIDDPSKFLDGTRVYIQGSMWDGFANGKGDFTDGPYNIQNPEDFFKDSFYNYGFNPEVGSVGFPVAATIRATMPQEGWQIPIFKKLSDGYVEEVSNPVWTYHKYIPYSNPGTVHDQIELYGKAKDLDDFCEKAQLVNYIQYRALLEGWTSRMWTKYTGVLIWKTQNPWTGLRGQFYDHLHDQTAGFYGCRSAAEPIHVQLNLATYFIEVVNTTSEELSNVAVEISVWDLDGNCPYYKVTEKLTVLAKTTQSVIEMKYPKSKNPKPVYFLLLKLFGKQDFAILSRNFYWLHLQGGDYKLLETYRTKKIPLKMTSSVFIGGSTYQIQMHIENLSNTTNFKTLSCKNHVIDRHDNDYDMGSVEPVEIPSEKSHNYGLLQRIYRRFSTGGDDVNFVETNGTDSGVAFFLHFSVHATKKDKQEGEDTRILPVHYSDNYFSLVPGETTNINMSFEVPSGVTPKVTLYGWNYHGGHTVC</sequence>
<dbReference type="SUPFAM" id="SSF49303">
    <property type="entry name" value="beta-Galactosidase/glucuronidase domain"/>
    <property type="match status" value="3"/>
</dbReference>
<evidence type="ECO:0000313" key="8">
    <source>
        <dbReference type="EMBL" id="KAF6162773.1"/>
    </source>
</evidence>
<evidence type="ECO:0000259" key="4">
    <source>
        <dbReference type="Pfam" id="PF00703"/>
    </source>
</evidence>
<dbReference type="InterPro" id="IPR008979">
    <property type="entry name" value="Galactose-bd-like_sf"/>
</dbReference>
<name>A0A7J7N6Q7_9MAGN</name>
<dbReference type="GO" id="GO:0005975">
    <property type="term" value="P:carbohydrate metabolic process"/>
    <property type="evidence" value="ECO:0007669"/>
    <property type="project" value="InterPro"/>
</dbReference>
<evidence type="ECO:0000256" key="3">
    <source>
        <dbReference type="ARBA" id="ARBA00023295"/>
    </source>
</evidence>
<dbReference type="AlphaFoldDB" id="A0A7J7N6Q7"/>
<dbReference type="SUPFAM" id="SSF51445">
    <property type="entry name" value="(Trans)glycosidases"/>
    <property type="match status" value="1"/>
</dbReference>
<dbReference type="PROSITE" id="PS00608">
    <property type="entry name" value="GLYCOSYL_HYDROL_F2_2"/>
    <property type="match status" value="1"/>
</dbReference>
<evidence type="ECO:0000259" key="7">
    <source>
        <dbReference type="Pfam" id="PF22666"/>
    </source>
</evidence>
<evidence type="ECO:0000256" key="2">
    <source>
        <dbReference type="ARBA" id="ARBA00022801"/>
    </source>
</evidence>
<feature type="domain" description="Beta-mannosidase-like galactose-binding" evidence="7">
    <location>
        <begin position="38"/>
        <end position="198"/>
    </location>
</feature>
<dbReference type="InterPro" id="IPR054593">
    <property type="entry name" value="Beta-mannosidase-like_N2"/>
</dbReference>
<dbReference type="SUPFAM" id="SSF49785">
    <property type="entry name" value="Galactose-binding domain-like"/>
    <property type="match status" value="1"/>
</dbReference>
<feature type="domain" description="Exo-beta-D-glucosaminidase Ig-fold" evidence="6">
    <location>
        <begin position="892"/>
        <end position="960"/>
    </location>
</feature>
<evidence type="ECO:0000256" key="1">
    <source>
        <dbReference type="ARBA" id="ARBA00007401"/>
    </source>
</evidence>
<gene>
    <name evidence="8" type="ORF">GIB67_029042</name>
</gene>
<dbReference type="Pfam" id="PF22666">
    <property type="entry name" value="Glyco_hydro_2_N2"/>
    <property type="match status" value="1"/>
</dbReference>
<evidence type="ECO:0000313" key="9">
    <source>
        <dbReference type="Proteomes" id="UP000541444"/>
    </source>
</evidence>
<accession>A0A7J7N6Q7</accession>
<dbReference type="Pfam" id="PF02836">
    <property type="entry name" value="Glyco_hydro_2_C"/>
    <property type="match status" value="1"/>
</dbReference>
<dbReference type="PANTHER" id="PTHR43536:SF1">
    <property type="entry name" value="MANNOSYLGLYCOPROTEIN ENDO-BETA-MANNOSIDASE"/>
    <property type="match status" value="1"/>
</dbReference>
<dbReference type="EMBL" id="JACGCM010001011">
    <property type="protein sequence ID" value="KAF6162773.1"/>
    <property type="molecule type" value="Genomic_DNA"/>
</dbReference>
<dbReference type="InterPro" id="IPR006103">
    <property type="entry name" value="Glyco_hydro_2_cat"/>
</dbReference>
<dbReference type="Gene3D" id="2.60.40.10">
    <property type="entry name" value="Immunoglobulins"/>
    <property type="match status" value="3"/>
</dbReference>
<dbReference type="InterPro" id="IPR006102">
    <property type="entry name" value="Ig-like_GH2"/>
</dbReference>
<evidence type="ECO:0000259" key="6">
    <source>
        <dbReference type="Pfam" id="PF18368"/>
    </source>
</evidence>
<dbReference type="InterPro" id="IPR036156">
    <property type="entry name" value="Beta-gal/glucu_dom_sf"/>
</dbReference>
<dbReference type="InterPro" id="IPR043534">
    <property type="entry name" value="EBDG/EBM"/>
</dbReference>
<dbReference type="OrthoDB" id="408532at2759"/>
<dbReference type="InterPro" id="IPR017853">
    <property type="entry name" value="GH"/>
</dbReference>
<feature type="domain" description="Glycoside hydrolase family 2 catalytic" evidence="5">
    <location>
        <begin position="341"/>
        <end position="473"/>
    </location>
</feature>
<dbReference type="Pfam" id="PF00703">
    <property type="entry name" value="Glyco_hydro_2"/>
    <property type="match status" value="1"/>
</dbReference>
<comment type="caution">
    <text evidence="8">The sequence shown here is derived from an EMBL/GenBank/DDBJ whole genome shotgun (WGS) entry which is preliminary data.</text>
</comment>
<proteinExistence type="inferred from homology"/>
<dbReference type="Pfam" id="PF18368">
    <property type="entry name" value="Ig_GlcNase"/>
    <property type="match status" value="1"/>
</dbReference>